<evidence type="ECO:0000256" key="1">
    <source>
        <dbReference type="ARBA" id="ARBA00023125"/>
    </source>
</evidence>
<evidence type="ECO:0000256" key="2">
    <source>
        <dbReference type="ARBA" id="ARBA00034078"/>
    </source>
</evidence>
<dbReference type="Proteomes" id="UP000217065">
    <property type="component" value="Unassembled WGS sequence"/>
</dbReference>
<proteinExistence type="predicted"/>
<keyword evidence="5" id="KW-1185">Reference proteome</keyword>
<gene>
    <name evidence="4" type="ORF">CF394_05640</name>
</gene>
<evidence type="ECO:0000313" key="4">
    <source>
        <dbReference type="EMBL" id="OZS78605.1"/>
    </source>
</evidence>
<dbReference type="GO" id="GO:0003700">
    <property type="term" value="F:DNA-binding transcription factor activity"/>
    <property type="evidence" value="ECO:0007669"/>
    <property type="project" value="TreeGrafter"/>
</dbReference>
<dbReference type="NCBIfam" id="TIGR00738">
    <property type="entry name" value="rrf2_super"/>
    <property type="match status" value="1"/>
</dbReference>
<dbReference type="Gene3D" id="1.10.10.10">
    <property type="entry name" value="Winged helix-like DNA-binding domain superfamily/Winged helix DNA-binding domain"/>
    <property type="match status" value="1"/>
</dbReference>
<dbReference type="InterPro" id="IPR036390">
    <property type="entry name" value="WH_DNA-bd_sf"/>
</dbReference>
<reference evidence="4 5" key="1">
    <citation type="submission" date="2017-07" db="EMBL/GenBank/DDBJ databases">
        <title>Tetzosporium hominis gen.nov. sp.nov.</title>
        <authorList>
            <person name="Tetz G."/>
            <person name="Tetz V."/>
        </authorList>
    </citation>
    <scope>NUCLEOTIDE SEQUENCE [LARGE SCALE GENOMIC DNA]</scope>
    <source>
        <strain evidence="4 5">VT-49</strain>
    </source>
</reference>
<dbReference type="GO" id="GO:0005829">
    <property type="term" value="C:cytosol"/>
    <property type="evidence" value="ECO:0007669"/>
    <property type="project" value="TreeGrafter"/>
</dbReference>
<sequence length="149" mass="16738">MRMTMYTDFSLRLLIYLAIRPTGEKATVPEIADSYGISKHHLMKVAQHLAKLGYIESTRGRGGGVRLLKEPESINVGQVVRQMEDDFHLVECFDREKNGCPITPVCSLKHALGRALQAYLAVLDDYTLQDLAHNPLELLTFLNGNQQPT</sequence>
<dbReference type="SUPFAM" id="SSF46785">
    <property type="entry name" value="Winged helix' DNA-binding domain"/>
    <property type="match status" value="1"/>
</dbReference>
<evidence type="ECO:0000313" key="5">
    <source>
        <dbReference type="Proteomes" id="UP000217065"/>
    </source>
</evidence>
<dbReference type="PANTHER" id="PTHR33221">
    <property type="entry name" value="WINGED HELIX-TURN-HELIX TRANSCRIPTIONAL REGULATOR, RRF2 FAMILY"/>
    <property type="match status" value="1"/>
</dbReference>
<dbReference type="PROSITE" id="PS01332">
    <property type="entry name" value="HTH_RRF2_1"/>
    <property type="match status" value="1"/>
</dbReference>
<dbReference type="Pfam" id="PF02082">
    <property type="entry name" value="Rrf2"/>
    <property type="match status" value="1"/>
</dbReference>
<name>A0A264W4W9_9BACL</name>
<dbReference type="OrthoDB" id="9795923at2"/>
<dbReference type="RefSeq" id="WP_094942261.1">
    <property type="nucleotide sequence ID" value="NZ_NOKQ01000194.1"/>
</dbReference>
<comment type="cofactor">
    <cofactor evidence="2">
        <name>[2Fe-2S] cluster</name>
        <dbReference type="ChEBI" id="CHEBI:190135"/>
    </cofactor>
</comment>
<dbReference type="InterPro" id="IPR030489">
    <property type="entry name" value="TR_Rrf2-type_CS"/>
</dbReference>
<dbReference type="InterPro" id="IPR036388">
    <property type="entry name" value="WH-like_DNA-bd_sf"/>
</dbReference>
<dbReference type="AlphaFoldDB" id="A0A264W4W9"/>
<evidence type="ECO:0000256" key="3">
    <source>
        <dbReference type="ARBA" id="ARBA00040173"/>
    </source>
</evidence>
<dbReference type="InterPro" id="IPR000944">
    <property type="entry name" value="Tscrpt_reg_Rrf2"/>
</dbReference>
<dbReference type="PROSITE" id="PS51197">
    <property type="entry name" value="HTH_RRF2_2"/>
    <property type="match status" value="1"/>
</dbReference>
<comment type="caution">
    <text evidence="4">The sequence shown here is derived from an EMBL/GenBank/DDBJ whole genome shotgun (WGS) entry which is preliminary data.</text>
</comment>
<organism evidence="4 5">
    <name type="scientific">Tetzosporium hominis</name>
    <dbReference type="NCBI Taxonomy" id="2020506"/>
    <lineage>
        <taxon>Bacteria</taxon>
        <taxon>Bacillati</taxon>
        <taxon>Bacillota</taxon>
        <taxon>Bacilli</taxon>
        <taxon>Bacillales</taxon>
        <taxon>Caryophanaceae</taxon>
        <taxon>Tetzosporium</taxon>
    </lineage>
</organism>
<dbReference type="PANTHER" id="PTHR33221:SF4">
    <property type="entry name" value="HTH-TYPE TRANSCRIPTIONAL REPRESSOR NSRR"/>
    <property type="match status" value="1"/>
</dbReference>
<protein>
    <recommendedName>
        <fullName evidence="3">HTH-type transcriptional regulator NsrR</fullName>
    </recommendedName>
</protein>
<accession>A0A264W4W9</accession>
<keyword evidence="1" id="KW-0238">DNA-binding</keyword>
<dbReference type="EMBL" id="NOKQ01000194">
    <property type="protein sequence ID" value="OZS78605.1"/>
    <property type="molecule type" value="Genomic_DNA"/>
</dbReference>
<dbReference type="GO" id="GO:0003677">
    <property type="term" value="F:DNA binding"/>
    <property type="evidence" value="ECO:0007669"/>
    <property type="project" value="UniProtKB-KW"/>
</dbReference>